<organism evidence="2 3">
    <name type="scientific">Variovorax robiniae</name>
    <dbReference type="NCBI Taxonomy" id="1836199"/>
    <lineage>
        <taxon>Bacteria</taxon>
        <taxon>Pseudomonadati</taxon>
        <taxon>Pseudomonadota</taxon>
        <taxon>Betaproteobacteria</taxon>
        <taxon>Burkholderiales</taxon>
        <taxon>Comamonadaceae</taxon>
        <taxon>Variovorax</taxon>
    </lineage>
</organism>
<dbReference type="Proteomes" id="UP001367030">
    <property type="component" value="Unassembled WGS sequence"/>
</dbReference>
<accession>A0ABU8XEE8</accession>
<name>A0ABU8XEE8_9BURK</name>
<keyword evidence="3" id="KW-1185">Reference proteome</keyword>
<proteinExistence type="predicted"/>
<dbReference type="RefSeq" id="WP_340337489.1">
    <property type="nucleotide sequence ID" value="NZ_JBBKZS010000010.1"/>
</dbReference>
<sequence>MKPVTMAARLAGPRRTRLIASPGDLAPIESSPRPAPLGSDAFG</sequence>
<reference evidence="2 3" key="1">
    <citation type="submission" date="2024-03" db="EMBL/GenBank/DDBJ databases">
        <title>Novel species of the genus Variovorax.</title>
        <authorList>
            <person name="Liu Q."/>
            <person name="Xin Y.-H."/>
        </authorList>
    </citation>
    <scope>NUCLEOTIDE SEQUENCE [LARGE SCALE GENOMIC DNA]</scope>
    <source>
        <strain evidence="2 3">KACC 18901</strain>
    </source>
</reference>
<evidence type="ECO:0000313" key="2">
    <source>
        <dbReference type="EMBL" id="MEJ8857423.1"/>
    </source>
</evidence>
<feature type="region of interest" description="Disordered" evidence="1">
    <location>
        <begin position="13"/>
        <end position="43"/>
    </location>
</feature>
<gene>
    <name evidence="2" type="ORF">WKW79_22815</name>
</gene>
<evidence type="ECO:0000313" key="3">
    <source>
        <dbReference type="Proteomes" id="UP001367030"/>
    </source>
</evidence>
<comment type="caution">
    <text evidence="2">The sequence shown here is derived from an EMBL/GenBank/DDBJ whole genome shotgun (WGS) entry which is preliminary data.</text>
</comment>
<evidence type="ECO:0000256" key="1">
    <source>
        <dbReference type="SAM" id="MobiDB-lite"/>
    </source>
</evidence>
<dbReference type="EMBL" id="JBBKZS010000010">
    <property type="protein sequence ID" value="MEJ8857423.1"/>
    <property type="molecule type" value="Genomic_DNA"/>
</dbReference>
<protein>
    <submittedName>
        <fullName evidence="2">Uncharacterized protein</fullName>
    </submittedName>
</protein>